<name>A0A1Z4JES6_LEPBY</name>
<reference evidence="2 3" key="1">
    <citation type="submission" date="2017-06" db="EMBL/GenBank/DDBJ databases">
        <title>Genome sequencing of cyanobaciteial culture collection at National Institute for Environmental Studies (NIES).</title>
        <authorList>
            <person name="Hirose Y."/>
            <person name="Shimura Y."/>
            <person name="Fujisawa T."/>
            <person name="Nakamura Y."/>
            <person name="Kawachi M."/>
        </authorList>
    </citation>
    <scope>NUCLEOTIDE SEQUENCE [LARGE SCALE GENOMIC DNA]</scope>
    <source>
        <strain evidence="2 3">NIES-2135</strain>
    </source>
</reference>
<evidence type="ECO:0000313" key="3">
    <source>
        <dbReference type="Proteomes" id="UP000217895"/>
    </source>
</evidence>
<gene>
    <name evidence="2" type="ORF">NIES2135_21070</name>
</gene>
<evidence type="ECO:0000256" key="1">
    <source>
        <dbReference type="SAM" id="MobiDB-lite"/>
    </source>
</evidence>
<dbReference type="AlphaFoldDB" id="A0A1Z4JES6"/>
<accession>A0A1Z4JES6</accession>
<organism evidence="2 3">
    <name type="scientific">Leptolyngbya boryana NIES-2135</name>
    <dbReference type="NCBI Taxonomy" id="1973484"/>
    <lineage>
        <taxon>Bacteria</taxon>
        <taxon>Bacillati</taxon>
        <taxon>Cyanobacteriota</taxon>
        <taxon>Cyanophyceae</taxon>
        <taxon>Leptolyngbyales</taxon>
        <taxon>Leptolyngbyaceae</taxon>
        <taxon>Leptolyngbya group</taxon>
        <taxon>Leptolyngbya</taxon>
    </lineage>
</organism>
<proteinExistence type="predicted"/>
<feature type="compositionally biased region" description="Basic residues" evidence="1">
    <location>
        <begin position="280"/>
        <end position="290"/>
    </location>
</feature>
<sequence length="290" mass="31699">MATLVELRKLARDRKIPNRSKLKTKAQYLSALGMSEDLKQHKLSSGKSKAIEAQSKHLSKGNATQRAIIKGRLTRAISRELKASGGDLSQEQKRQIAIKAIQKEVQAIKAGKPESKGRKKRGGIAADDPMWKLKVRDLDPEVEKLSKKELRQAMKGSVGKIKVRDLERLAQQEQVGLGAIAELDDIQKGADAQKVASMTTAKARKRGLSTINGGRAKEPSLKELFDQAQAIGAKYDDGTTSLDAHRKAKEFVNSTMGEVRAKAKGKKHLGVVDGGNISKPRSRKPRGKKS</sequence>
<evidence type="ECO:0000313" key="2">
    <source>
        <dbReference type="EMBL" id="BAY55284.1"/>
    </source>
</evidence>
<protein>
    <submittedName>
        <fullName evidence="2">Uncharacterized protein</fullName>
    </submittedName>
</protein>
<feature type="region of interest" description="Disordered" evidence="1">
    <location>
        <begin position="257"/>
        <end position="290"/>
    </location>
</feature>
<feature type="region of interest" description="Disordered" evidence="1">
    <location>
        <begin position="40"/>
        <end position="65"/>
    </location>
</feature>
<dbReference type="EMBL" id="AP018203">
    <property type="protein sequence ID" value="BAY55284.1"/>
    <property type="molecule type" value="Genomic_DNA"/>
</dbReference>
<keyword evidence="3" id="KW-1185">Reference proteome</keyword>
<dbReference type="Proteomes" id="UP000217895">
    <property type="component" value="Chromosome"/>
</dbReference>